<reference evidence="2" key="1">
    <citation type="submission" date="2021-03" db="EMBL/GenBank/DDBJ databases">
        <authorList>
            <person name="Tagirdzhanova G."/>
        </authorList>
    </citation>
    <scope>NUCLEOTIDE SEQUENCE</scope>
</reference>
<comment type="caution">
    <text evidence="2">The sequence shown here is derived from an EMBL/GenBank/DDBJ whole genome shotgun (WGS) entry which is preliminary data.</text>
</comment>
<accession>A0A8H3G5Z4</accession>
<evidence type="ECO:0000313" key="3">
    <source>
        <dbReference type="Proteomes" id="UP000664534"/>
    </source>
</evidence>
<dbReference type="AlphaFoldDB" id="A0A8H3G5Z4"/>
<organism evidence="2 3">
    <name type="scientific">Imshaugia aleurites</name>
    <dbReference type="NCBI Taxonomy" id="172621"/>
    <lineage>
        <taxon>Eukaryota</taxon>
        <taxon>Fungi</taxon>
        <taxon>Dikarya</taxon>
        <taxon>Ascomycota</taxon>
        <taxon>Pezizomycotina</taxon>
        <taxon>Lecanoromycetes</taxon>
        <taxon>OSLEUM clade</taxon>
        <taxon>Lecanoromycetidae</taxon>
        <taxon>Lecanorales</taxon>
        <taxon>Lecanorineae</taxon>
        <taxon>Parmeliaceae</taxon>
        <taxon>Imshaugia</taxon>
    </lineage>
</organism>
<dbReference type="Gene3D" id="3.30.9.10">
    <property type="entry name" value="D-Amino Acid Oxidase, subunit A, domain 2"/>
    <property type="match status" value="1"/>
</dbReference>
<dbReference type="GO" id="GO:0005770">
    <property type="term" value="C:late endosome"/>
    <property type="evidence" value="ECO:0007669"/>
    <property type="project" value="TreeGrafter"/>
</dbReference>
<dbReference type="Pfam" id="PF01266">
    <property type="entry name" value="DAO"/>
    <property type="match status" value="1"/>
</dbReference>
<proteinExistence type="predicted"/>
<protein>
    <recommendedName>
        <fullName evidence="1">FAD dependent oxidoreductase domain-containing protein</fullName>
    </recommendedName>
</protein>
<dbReference type="GO" id="GO:0042147">
    <property type="term" value="P:retrograde transport, endosome to Golgi"/>
    <property type="evidence" value="ECO:0007669"/>
    <property type="project" value="TreeGrafter"/>
</dbReference>
<name>A0A8H3G5Z4_9LECA</name>
<dbReference type="Gene3D" id="3.50.50.60">
    <property type="entry name" value="FAD/NAD(P)-binding domain"/>
    <property type="match status" value="1"/>
</dbReference>
<dbReference type="InterPro" id="IPR006076">
    <property type="entry name" value="FAD-dep_OxRdtase"/>
</dbReference>
<evidence type="ECO:0000259" key="1">
    <source>
        <dbReference type="Pfam" id="PF01266"/>
    </source>
</evidence>
<dbReference type="Proteomes" id="UP000664534">
    <property type="component" value="Unassembled WGS sequence"/>
</dbReference>
<dbReference type="PANTHER" id="PTHR13847">
    <property type="entry name" value="SARCOSINE DEHYDROGENASE-RELATED"/>
    <property type="match status" value="1"/>
</dbReference>
<feature type="domain" description="FAD dependent oxidoreductase" evidence="1">
    <location>
        <begin position="4"/>
        <end position="386"/>
    </location>
</feature>
<dbReference type="GO" id="GO:0005829">
    <property type="term" value="C:cytosol"/>
    <property type="evidence" value="ECO:0007669"/>
    <property type="project" value="GOC"/>
</dbReference>
<dbReference type="EMBL" id="CAJPDT010000072">
    <property type="protein sequence ID" value="CAF9933763.1"/>
    <property type="molecule type" value="Genomic_DNA"/>
</dbReference>
<dbReference type="InterPro" id="IPR036188">
    <property type="entry name" value="FAD/NAD-bd_sf"/>
</dbReference>
<gene>
    <name evidence="2" type="ORF">IMSHALPRED_009468</name>
</gene>
<dbReference type="PANTHER" id="PTHR13847:SF185">
    <property type="entry name" value="FAD DEPENDENT OXIDOREDUCTASE SUPERFAMILY (AFU_ORTHOLOGUE AFUA_3G02360)"/>
    <property type="match status" value="1"/>
</dbReference>
<sequence length="401" mass="42904">MATVIIGAGIIGTSTAYYLSQSSKNEIHLVEASPQLFASASGFAAGFLARDWFSPSLARLGELSFDLHKQLAEENNGHDRWGYSRSTGTSLAETVGKNGADWLMEGVSRSTAAARTTNSNGNCPRWLVPGSELDVMSDGSTTAQCDPLLLCRFLLESCQSRAVQMHQPAKAISVTRSPSGTLSSITILNTSTQQQTTLPCTRLVLAAGAWTPEVHRTLFPTSKTTIPITSLAGHSLVIRSPHWPPPALDGTDPAHAGRPDCHAVFTTDAEADYSPEIFSRMPDGCIYLAGLNSSTYPLPKIATERVIDPKSIAVLKKTARRLLGDGFEVVREGVWFYNSWRPVARKGVPIIADLGDGGEEGVIVCAGHGPWGISNSLGSGYCVAKMVEGEDVERYVGRLGL</sequence>
<dbReference type="SUPFAM" id="SSF51905">
    <property type="entry name" value="FAD/NAD(P)-binding domain"/>
    <property type="match status" value="1"/>
</dbReference>
<keyword evidence="3" id="KW-1185">Reference proteome</keyword>
<evidence type="ECO:0000313" key="2">
    <source>
        <dbReference type="EMBL" id="CAF9933763.1"/>
    </source>
</evidence>
<dbReference type="OrthoDB" id="498204at2759"/>